<dbReference type="AlphaFoldDB" id="A0A511XC41"/>
<gene>
    <name evidence="2" type="ORF">ANI02nite_23760</name>
</gene>
<evidence type="ECO:0000256" key="1">
    <source>
        <dbReference type="SAM" id="MobiDB-lite"/>
    </source>
</evidence>
<keyword evidence="3" id="KW-1185">Reference proteome</keyword>
<proteinExistence type="predicted"/>
<dbReference type="Proteomes" id="UP000321635">
    <property type="component" value="Unassembled WGS sequence"/>
</dbReference>
<evidence type="ECO:0000313" key="3">
    <source>
        <dbReference type="Proteomes" id="UP000321635"/>
    </source>
</evidence>
<accession>A0A511XC41</accession>
<dbReference type="EMBL" id="BJYF01000018">
    <property type="protein sequence ID" value="GEN60492.1"/>
    <property type="molecule type" value="Genomic_DNA"/>
</dbReference>
<name>A0A511XC41_9PROT</name>
<comment type="caution">
    <text evidence="2">The sequence shown here is derived from an EMBL/GenBank/DDBJ whole genome shotgun (WGS) entry which is preliminary data.</text>
</comment>
<feature type="region of interest" description="Disordered" evidence="1">
    <location>
        <begin position="58"/>
        <end position="79"/>
    </location>
</feature>
<evidence type="ECO:0000313" key="2">
    <source>
        <dbReference type="EMBL" id="GEN60492.1"/>
    </source>
</evidence>
<sequence length="79" mass="9000">MRIREFPAHHMQISAADAAGGDLHAYLARPRLTVGKFGPDKWRTDRVQDHGVHRKLLRMEESSNLTRAPWGESSPARRV</sequence>
<organism evidence="2 3">
    <name type="scientific">Acetobacter nitrogenifigens DSM 23921 = NBRC 105050</name>
    <dbReference type="NCBI Taxonomy" id="1120919"/>
    <lineage>
        <taxon>Bacteria</taxon>
        <taxon>Pseudomonadati</taxon>
        <taxon>Pseudomonadota</taxon>
        <taxon>Alphaproteobacteria</taxon>
        <taxon>Acetobacterales</taxon>
        <taxon>Acetobacteraceae</taxon>
        <taxon>Acetobacter</taxon>
    </lineage>
</organism>
<protein>
    <submittedName>
        <fullName evidence="2">Uncharacterized protein</fullName>
    </submittedName>
</protein>
<reference evidence="2 3" key="1">
    <citation type="submission" date="2019-07" db="EMBL/GenBank/DDBJ databases">
        <title>Whole genome shotgun sequence of Acetobacter nitrogenifigens NBRC 105050.</title>
        <authorList>
            <person name="Hosoyama A."/>
            <person name="Uohara A."/>
            <person name="Ohji S."/>
            <person name="Ichikawa N."/>
        </authorList>
    </citation>
    <scope>NUCLEOTIDE SEQUENCE [LARGE SCALE GENOMIC DNA]</scope>
    <source>
        <strain evidence="2 3">NBRC 105050</strain>
    </source>
</reference>